<evidence type="ECO:0000313" key="3">
    <source>
        <dbReference type="Proteomes" id="UP001208540"/>
    </source>
</evidence>
<evidence type="ECO:0000313" key="2">
    <source>
        <dbReference type="EMBL" id="MCW7529823.1"/>
    </source>
</evidence>
<evidence type="ECO:0008006" key="5">
    <source>
        <dbReference type="Google" id="ProtNLM"/>
    </source>
</evidence>
<reference evidence="2 4" key="1">
    <citation type="submission" date="2022-06" db="EMBL/GenBank/DDBJ databases">
        <title>Leptospira isolates from biofilms formed at urban environments.</title>
        <authorList>
            <person name="Ribeiro P.S."/>
            <person name="Sousa T."/>
            <person name="Carvalho N."/>
            <person name="Aburjaile F."/>
            <person name="Neves F."/>
            <person name="Oliveira D."/>
            <person name="Blanco L."/>
            <person name="Lima J."/>
            <person name="Costa F."/>
            <person name="Brenig B."/>
            <person name="Soares S."/>
            <person name="Ramos R."/>
            <person name="Goes-Neto A."/>
            <person name="Matiuzzi M."/>
            <person name="Azevedo V."/>
            <person name="Ristow P."/>
        </authorList>
    </citation>
    <scope>NUCLEOTIDE SEQUENCE</scope>
    <source>
        <strain evidence="1 4">VSF19</strain>
        <strain evidence="2">VSF20</strain>
    </source>
</reference>
<organism evidence="2 3">
    <name type="scientific">Leptospira soteropolitanensis</name>
    <dbReference type="NCBI Taxonomy" id="2950025"/>
    <lineage>
        <taxon>Bacteria</taxon>
        <taxon>Pseudomonadati</taxon>
        <taxon>Spirochaetota</taxon>
        <taxon>Spirochaetia</taxon>
        <taxon>Leptospirales</taxon>
        <taxon>Leptospiraceae</taxon>
        <taxon>Leptospira</taxon>
    </lineage>
</organism>
<proteinExistence type="predicted"/>
<evidence type="ECO:0000313" key="1">
    <source>
        <dbReference type="EMBL" id="MCW7526064.1"/>
    </source>
</evidence>
<keyword evidence="4" id="KW-1185">Reference proteome</keyword>
<name>A0AAW5VJQ8_9LEPT</name>
<accession>A0AAW5VJQ8</accession>
<dbReference type="RefSeq" id="WP_265351346.1">
    <property type="nucleotide sequence ID" value="NZ_JAMQPL010000002.1"/>
</dbReference>
<protein>
    <recommendedName>
        <fullName evidence="5">Lipoprotein</fullName>
    </recommendedName>
</protein>
<dbReference type="EMBL" id="JAMQPL010000002">
    <property type="protein sequence ID" value="MCW7529823.1"/>
    <property type="molecule type" value="Genomic_DNA"/>
</dbReference>
<dbReference type="AlphaFoldDB" id="A0AAW5VJQ8"/>
<dbReference type="EMBL" id="JAMQPM010000002">
    <property type="protein sequence ID" value="MCW7526064.1"/>
    <property type="molecule type" value="Genomic_DNA"/>
</dbReference>
<gene>
    <name evidence="1" type="ORF">ND861_06885</name>
    <name evidence="2" type="ORF">ND862_06345</name>
</gene>
<dbReference type="Proteomes" id="UP001208912">
    <property type="component" value="Unassembled WGS sequence"/>
</dbReference>
<sequence>MKIVKIKSFLIFKLFLILFLIQCESVKRYSRNRIHDTADLFTIGIERGNIGANFFFWCLGGGLTISSRTSGIGMRDGHFGIYEINDNSTLDIFPLVRKDSPANKIGISNILINSSGHKQLHPQERTKEKDYQIVNFLTIFPIPPIPESKRKVAYCNSPVKIEGSLGLYFGVRFGFNLGELLDLIVGYSTLDILNDDETDQN</sequence>
<dbReference type="Proteomes" id="UP001208540">
    <property type="component" value="Unassembled WGS sequence"/>
</dbReference>
<evidence type="ECO:0000313" key="4">
    <source>
        <dbReference type="Proteomes" id="UP001208912"/>
    </source>
</evidence>
<comment type="caution">
    <text evidence="2">The sequence shown here is derived from an EMBL/GenBank/DDBJ whole genome shotgun (WGS) entry which is preliminary data.</text>
</comment>